<dbReference type="InterPro" id="IPR001387">
    <property type="entry name" value="Cro/C1-type_HTH"/>
</dbReference>
<dbReference type="SUPFAM" id="SSF47413">
    <property type="entry name" value="lambda repressor-like DNA-binding domains"/>
    <property type="match status" value="1"/>
</dbReference>
<comment type="caution">
    <text evidence="9">The sequence shown here is derived from an EMBL/GenBank/DDBJ whole genome shotgun (WGS) entry which is preliminary data.</text>
</comment>
<name>W9YHR0_9EURO</name>
<evidence type="ECO:0000313" key="9">
    <source>
        <dbReference type="EMBL" id="EXJ88801.1"/>
    </source>
</evidence>
<evidence type="ECO:0000256" key="7">
    <source>
        <dbReference type="SAM" id="MobiDB-lite"/>
    </source>
</evidence>
<dbReference type="CDD" id="cd00093">
    <property type="entry name" value="HTH_XRE"/>
    <property type="match status" value="1"/>
</dbReference>
<gene>
    <name evidence="9" type="ORF">A1O3_01865</name>
</gene>
<dbReference type="EMBL" id="AMGY01000002">
    <property type="protein sequence ID" value="EXJ88801.1"/>
    <property type="molecule type" value="Genomic_DNA"/>
</dbReference>
<dbReference type="OrthoDB" id="10253401at2759"/>
<evidence type="ECO:0000256" key="2">
    <source>
        <dbReference type="ARBA" id="ARBA00014317"/>
    </source>
</evidence>
<evidence type="ECO:0000259" key="8">
    <source>
        <dbReference type="PROSITE" id="PS50943"/>
    </source>
</evidence>
<reference evidence="9 10" key="1">
    <citation type="submission" date="2013-03" db="EMBL/GenBank/DDBJ databases">
        <title>The Genome Sequence of Capronia epimyces CBS 606.96.</title>
        <authorList>
            <consortium name="The Broad Institute Genomics Platform"/>
            <person name="Cuomo C."/>
            <person name="de Hoog S."/>
            <person name="Gorbushina A."/>
            <person name="Walker B."/>
            <person name="Young S.K."/>
            <person name="Zeng Q."/>
            <person name="Gargeya S."/>
            <person name="Fitzgerald M."/>
            <person name="Haas B."/>
            <person name="Abouelleil A."/>
            <person name="Allen A.W."/>
            <person name="Alvarado L."/>
            <person name="Arachchi H.M."/>
            <person name="Berlin A.M."/>
            <person name="Chapman S.B."/>
            <person name="Gainer-Dewar J."/>
            <person name="Goldberg J."/>
            <person name="Griggs A."/>
            <person name="Gujja S."/>
            <person name="Hansen M."/>
            <person name="Howarth C."/>
            <person name="Imamovic A."/>
            <person name="Ireland A."/>
            <person name="Larimer J."/>
            <person name="McCowan C."/>
            <person name="Murphy C."/>
            <person name="Pearson M."/>
            <person name="Poon T.W."/>
            <person name="Priest M."/>
            <person name="Roberts A."/>
            <person name="Saif S."/>
            <person name="Shea T."/>
            <person name="Sisk P."/>
            <person name="Sykes S."/>
            <person name="Wortman J."/>
            <person name="Nusbaum C."/>
            <person name="Birren B."/>
        </authorList>
    </citation>
    <scope>NUCLEOTIDE SEQUENCE [LARGE SCALE GENOMIC DNA]</scope>
    <source>
        <strain evidence="9 10">CBS 606.96</strain>
    </source>
</reference>
<dbReference type="Proteomes" id="UP000019478">
    <property type="component" value="Unassembled WGS sequence"/>
</dbReference>
<dbReference type="STRING" id="1182542.W9YHR0"/>
<organism evidence="9 10">
    <name type="scientific">Capronia epimyces CBS 606.96</name>
    <dbReference type="NCBI Taxonomy" id="1182542"/>
    <lineage>
        <taxon>Eukaryota</taxon>
        <taxon>Fungi</taxon>
        <taxon>Dikarya</taxon>
        <taxon>Ascomycota</taxon>
        <taxon>Pezizomycotina</taxon>
        <taxon>Eurotiomycetes</taxon>
        <taxon>Chaetothyriomycetidae</taxon>
        <taxon>Chaetothyriales</taxon>
        <taxon>Herpotrichiellaceae</taxon>
        <taxon>Capronia</taxon>
    </lineage>
</organism>
<comment type="similarity">
    <text evidence="1">Belongs to the MBF1 family.</text>
</comment>
<dbReference type="PROSITE" id="PS50943">
    <property type="entry name" value="HTH_CROC1"/>
    <property type="match status" value="1"/>
</dbReference>
<dbReference type="PANTHER" id="PTHR10245:SF15">
    <property type="entry name" value="ENDOTHELIAL DIFFERENTIATION-RELATED FACTOR 1"/>
    <property type="match status" value="1"/>
</dbReference>
<sequence length="157" mass="16670">MADNDWDSVTRIGSKARAGGGAAERERVIKGNSALNAAQRSGVAMVAGKKYGSSNTTPNVEGQRQTKIDRDDNPLPPPKPAKVVGDALAKRRAEMQPVLTQRDLANKSGVPFAVIQGVEKGTVLPSQDQFGKLERALGIKLRGTNIGGPLYPPKTKK</sequence>
<dbReference type="GO" id="GO:0003677">
    <property type="term" value="F:DNA binding"/>
    <property type="evidence" value="ECO:0007669"/>
    <property type="project" value="UniProtKB-KW"/>
</dbReference>
<dbReference type="Pfam" id="PF08523">
    <property type="entry name" value="MBF1"/>
    <property type="match status" value="1"/>
</dbReference>
<dbReference type="RefSeq" id="XP_007730198.1">
    <property type="nucleotide sequence ID" value="XM_007732008.1"/>
</dbReference>
<proteinExistence type="inferred from homology"/>
<feature type="compositionally biased region" description="Polar residues" evidence="7">
    <location>
        <begin position="52"/>
        <end position="63"/>
    </location>
</feature>
<dbReference type="InterPro" id="IPR013729">
    <property type="entry name" value="MBF1_N"/>
</dbReference>
<dbReference type="InterPro" id="IPR010982">
    <property type="entry name" value="Lambda_DNA-bd_dom_sf"/>
</dbReference>
<feature type="region of interest" description="Disordered" evidence="7">
    <location>
        <begin position="48"/>
        <end position="80"/>
    </location>
</feature>
<evidence type="ECO:0000256" key="1">
    <source>
        <dbReference type="ARBA" id="ARBA00009802"/>
    </source>
</evidence>
<protein>
    <recommendedName>
        <fullName evidence="2">Multiprotein-bridging factor 1</fullName>
    </recommendedName>
</protein>
<feature type="region of interest" description="Disordered" evidence="7">
    <location>
        <begin position="1"/>
        <end position="26"/>
    </location>
</feature>
<keyword evidence="4" id="KW-0238">DNA-binding</keyword>
<dbReference type="GeneID" id="19165998"/>
<keyword evidence="3" id="KW-0805">Transcription regulation</keyword>
<evidence type="ECO:0000313" key="10">
    <source>
        <dbReference type="Proteomes" id="UP000019478"/>
    </source>
</evidence>
<feature type="domain" description="HTH cro/C1-type" evidence="8">
    <location>
        <begin position="99"/>
        <end position="144"/>
    </location>
</feature>
<dbReference type="SMART" id="SM00530">
    <property type="entry name" value="HTH_XRE"/>
    <property type="match status" value="1"/>
</dbReference>
<dbReference type="PANTHER" id="PTHR10245">
    <property type="entry name" value="ENDOTHELIAL DIFFERENTIATION-RELATED FACTOR 1 MULTIPROTEIN BRIDGING FACTOR 1"/>
    <property type="match status" value="1"/>
</dbReference>
<accession>W9YHR0</accession>
<comment type="function">
    <text evidence="6">Transcriptional coactivator that stimulates GCN4-dependent transcriptional activity by bridging the DNA-binding region of GCN4 and TBP (SPT15), thereby recruiting TBP to GCN4-bound promoters. Involved in induction of the ribosome quality control (RQC) pathway; a pathway that degrades nascent peptide chains during problematic translation. Required to prevent stalled ribosomes from frameshifting.</text>
</comment>
<dbReference type="Pfam" id="PF01381">
    <property type="entry name" value="HTH_3"/>
    <property type="match status" value="1"/>
</dbReference>
<dbReference type="GO" id="GO:0005634">
    <property type="term" value="C:nucleus"/>
    <property type="evidence" value="ECO:0007669"/>
    <property type="project" value="TreeGrafter"/>
</dbReference>
<evidence type="ECO:0000256" key="6">
    <source>
        <dbReference type="ARBA" id="ARBA00035107"/>
    </source>
</evidence>
<evidence type="ECO:0000256" key="4">
    <source>
        <dbReference type="ARBA" id="ARBA00023125"/>
    </source>
</evidence>
<feature type="compositionally biased region" description="Basic and acidic residues" evidence="7">
    <location>
        <begin position="64"/>
        <end position="73"/>
    </location>
</feature>
<evidence type="ECO:0000256" key="5">
    <source>
        <dbReference type="ARBA" id="ARBA00023163"/>
    </source>
</evidence>
<dbReference type="AlphaFoldDB" id="W9YHR0"/>
<dbReference type="Gene3D" id="1.10.260.40">
    <property type="entry name" value="lambda repressor-like DNA-binding domains"/>
    <property type="match status" value="1"/>
</dbReference>
<dbReference type="eggNOG" id="KOG3398">
    <property type="taxonomic scope" value="Eukaryota"/>
</dbReference>
<keyword evidence="5" id="KW-0804">Transcription</keyword>
<keyword evidence="10" id="KW-1185">Reference proteome</keyword>
<evidence type="ECO:0000256" key="3">
    <source>
        <dbReference type="ARBA" id="ARBA00023015"/>
    </source>
</evidence>
<dbReference type="HOGENOM" id="CLU_112609_0_0_1"/>